<feature type="non-terminal residue" evidence="1">
    <location>
        <position position="1"/>
    </location>
</feature>
<sequence>LVQVCQHTFCSILNVSKSRIQRLLKNQMNDMGSTPKEKRGGDRKTVLFFPKRQSVKSFIEKLAACESHYTRAKSKRQYLQSDLSVRKLWRMYNNQDNLDVALKVKYGYFRDIFVYDYNVSCGTP</sequence>
<protein>
    <submittedName>
        <fullName evidence="1">Uncharacterized protein</fullName>
    </submittedName>
</protein>
<proteinExistence type="predicted"/>
<accession>A0A1B6KJR8</accession>
<gene>
    <name evidence="1" type="ORF">g.50142</name>
</gene>
<dbReference type="PANTHER" id="PTHR10773">
    <property type="entry name" value="DNA-DIRECTED RNA POLYMERASES I, II, AND III SUBUNIT RPABC2"/>
    <property type="match status" value="1"/>
</dbReference>
<dbReference type="PANTHER" id="PTHR10773:SF19">
    <property type="match status" value="1"/>
</dbReference>
<feature type="non-terminal residue" evidence="1">
    <location>
        <position position="124"/>
    </location>
</feature>
<dbReference type="EMBL" id="GEBQ01028302">
    <property type="protein sequence ID" value="JAT11675.1"/>
    <property type="molecule type" value="Transcribed_RNA"/>
</dbReference>
<dbReference type="AlphaFoldDB" id="A0A1B6KJR8"/>
<organism evidence="1">
    <name type="scientific">Graphocephala atropunctata</name>
    <dbReference type="NCBI Taxonomy" id="36148"/>
    <lineage>
        <taxon>Eukaryota</taxon>
        <taxon>Metazoa</taxon>
        <taxon>Ecdysozoa</taxon>
        <taxon>Arthropoda</taxon>
        <taxon>Hexapoda</taxon>
        <taxon>Insecta</taxon>
        <taxon>Pterygota</taxon>
        <taxon>Neoptera</taxon>
        <taxon>Paraneoptera</taxon>
        <taxon>Hemiptera</taxon>
        <taxon>Auchenorrhyncha</taxon>
        <taxon>Membracoidea</taxon>
        <taxon>Cicadellidae</taxon>
        <taxon>Cicadellinae</taxon>
        <taxon>Cicadellini</taxon>
        <taxon>Graphocephala</taxon>
    </lineage>
</organism>
<name>A0A1B6KJR8_9HEMI</name>
<evidence type="ECO:0000313" key="1">
    <source>
        <dbReference type="EMBL" id="JAT11675.1"/>
    </source>
</evidence>
<reference evidence="1" key="1">
    <citation type="submission" date="2015-11" db="EMBL/GenBank/DDBJ databases">
        <title>De novo transcriptome assembly of four potential Pierce s Disease insect vectors from Arizona vineyards.</title>
        <authorList>
            <person name="Tassone E.E."/>
        </authorList>
    </citation>
    <scope>NUCLEOTIDE SEQUENCE</scope>
</reference>